<dbReference type="AlphaFoldDB" id="A0A3M7KU05"/>
<sequence>MAARQHGHTPVCLPKQVCMRVGYRHIDAASIYKNQDLVGRGLAAFISKGRRAELFITTKIWNDEHSPAEARRSVLQSISELGSEYADLVLVHWPHAWKAGTQEDDPSVTLQDTWGALERLVDEGLVKSLGVSNFSLGQIADLLSWARIKPVVNQVELHPFLPQRKLVEGSLAKGVHTVAYSPLGHSKTDLLANPVVIEVAKDVGVSSAQVLLRWNVDRGVAVIPKAGSLNHVKENLDLFSFSLSPAQQEKLDALENGKRFVSTSWHSFDDRPVEWAGQAFSYLLHHPKNLESQSYAQAAHRSVQASAAPGGRVRSSGYRHVDCASVYKNQELVGKGLADFINEGRRAELFITTKIWNDEHAPEDARRSVLQSIAELGCQYADLVLIHWPHAWKAGTEEEDPSVTLQDTWGALERLVDEGHVRNLGVSNFSLGQIEDLLSWACIKPVVNQVELHPFLPQRKLVGGMLRKGLRAIAYSPLGHSKTDLLGHPVVEELAKELDVVPAQVLLRWNVQRGVGVIPKAGSAGHVRENADIFSFSLTYAQKAKLDALENGKRFVNSSWHTWED</sequence>
<dbReference type="PROSITE" id="PS00798">
    <property type="entry name" value="ALDOKETO_REDUCTASE_1"/>
    <property type="match status" value="2"/>
</dbReference>
<dbReference type="EMBL" id="QOKY01000195">
    <property type="protein sequence ID" value="RMZ53827.1"/>
    <property type="molecule type" value="Genomic_DNA"/>
</dbReference>
<evidence type="ECO:0000313" key="3">
    <source>
        <dbReference type="Proteomes" id="UP000279271"/>
    </source>
</evidence>
<evidence type="ECO:0000259" key="1">
    <source>
        <dbReference type="Pfam" id="PF00248"/>
    </source>
</evidence>
<dbReference type="Pfam" id="PF00248">
    <property type="entry name" value="Aldo_ket_red"/>
    <property type="match status" value="2"/>
</dbReference>
<dbReference type="InterPro" id="IPR023210">
    <property type="entry name" value="NADP_OxRdtase_dom"/>
</dbReference>
<gene>
    <name evidence="2" type="ORF">APUTEX25_003966</name>
</gene>
<dbReference type="SUPFAM" id="SSF51430">
    <property type="entry name" value="NAD(P)-linked oxidoreductase"/>
    <property type="match status" value="2"/>
</dbReference>
<name>A0A3M7KU05_AUXPR</name>
<dbReference type="InterPro" id="IPR018170">
    <property type="entry name" value="Aldo/ket_reductase_CS"/>
</dbReference>
<dbReference type="GO" id="GO:0016491">
    <property type="term" value="F:oxidoreductase activity"/>
    <property type="evidence" value="ECO:0007669"/>
    <property type="project" value="InterPro"/>
</dbReference>
<dbReference type="InterPro" id="IPR036812">
    <property type="entry name" value="NAD(P)_OxRdtase_dom_sf"/>
</dbReference>
<protein>
    <recommendedName>
        <fullName evidence="1">NADP-dependent oxidoreductase domain-containing protein</fullName>
    </recommendedName>
</protein>
<comment type="caution">
    <text evidence="2">The sequence shown here is derived from an EMBL/GenBank/DDBJ whole genome shotgun (WGS) entry which is preliminary data.</text>
</comment>
<organism evidence="2 3">
    <name type="scientific">Auxenochlorella protothecoides</name>
    <name type="common">Green microalga</name>
    <name type="synonym">Chlorella protothecoides</name>
    <dbReference type="NCBI Taxonomy" id="3075"/>
    <lineage>
        <taxon>Eukaryota</taxon>
        <taxon>Viridiplantae</taxon>
        <taxon>Chlorophyta</taxon>
        <taxon>core chlorophytes</taxon>
        <taxon>Trebouxiophyceae</taxon>
        <taxon>Chlorellales</taxon>
        <taxon>Chlorellaceae</taxon>
        <taxon>Auxenochlorella</taxon>
    </lineage>
</organism>
<dbReference type="PANTHER" id="PTHR11732">
    <property type="entry name" value="ALDO/KETO REDUCTASE"/>
    <property type="match status" value="1"/>
</dbReference>
<dbReference type="InterPro" id="IPR020471">
    <property type="entry name" value="AKR"/>
</dbReference>
<proteinExistence type="predicted"/>
<dbReference type="Proteomes" id="UP000279271">
    <property type="component" value="Unassembled WGS sequence"/>
</dbReference>
<accession>A0A3M7KU05</accession>
<reference evidence="3" key="1">
    <citation type="journal article" date="2018" name="Algal Res.">
        <title>Characterization of plant carbon substrate utilization by Auxenochlorella protothecoides.</title>
        <authorList>
            <person name="Vogler B.W."/>
            <person name="Starkenburg S.R."/>
            <person name="Sudasinghe N."/>
            <person name="Schambach J.Y."/>
            <person name="Rollin J.A."/>
            <person name="Pattathil S."/>
            <person name="Barry A.N."/>
        </authorList>
    </citation>
    <scope>NUCLEOTIDE SEQUENCE [LARGE SCALE GENOMIC DNA]</scope>
    <source>
        <strain evidence="3">UTEX 25</strain>
    </source>
</reference>
<dbReference type="Gene3D" id="3.20.20.100">
    <property type="entry name" value="NADP-dependent oxidoreductase domain"/>
    <property type="match status" value="2"/>
</dbReference>
<dbReference type="PRINTS" id="PR00069">
    <property type="entry name" value="ALDKETRDTASE"/>
</dbReference>
<feature type="domain" description="NADP-dependent oxidoreductase" evidence="1">
    <location>
        <begin position="20"/>
        <end position="255"/>
    </location>
</feature>
<evidence type="ECO:0000313" key="2">
    <source>
        <dbReference type="EMBL" id="RMZ53827.1"/>
    </source>
</evidence>
<feature type="domain" description="NADP-dependent oxidoreductase" evidence="1">
    <location>
        <begin position="315"/>
        <end position="550"/>
    </location>
</feature>
<dbReference type="PROSITE" id="PS00062">
    <property type="entry name" value="ALDOKETO_REDUCTASE_2"/>
    <property type="match status" value="2"/>
</dbReference>
<dbReference type="CDD" id="cd19071">
    <property type="entry name" value="AKR_AKR1-5-like"/>
    <property type="match status" value="2"/>
</dbReference>